<dbReference type="Pfam" id="PF02785">
    <property type="entry name" value="Biotin_carb_C"/>
    <property type="match status" value="1"/>
</dbReference>
<evidence type="ECO:0000256" key="3">
    <source>
        <dbReference type="ARBA" id="ARBA00011750"/>
    </source>
</evidence>
<keyword evidence="13" id="KW-0444">Lipid biosynthesis</keyword>
<dbReference type="EMBL" id="CP013213">
    <property type="protein sequence ID" value="AMC94392.1"/>
    <property type="molecule type" value="Genomic_DNA"/>
</dbReference>
<evidence type="ECO:0000256" key="1">
    <source>
        <dbReference type="ARBA" id="ARBA00003761"/>
    </source>
</evidence>
<dbReference type="GO" id="GO:0006633">
    <property type="term" value="P:fatty acid biosynthetic process"/>
    <property type="evidence" value="ECO:0007669"/>
    <property type="project" value="UniProtKB-KW"/>
</dbReference>
<comment type="catalytic activity">
    <reaction evidence="11 13">
        <text>N(6)-biotinyl-L-lysyl-[protein] + hydrogencarbonate + ATP = N(6)-carboxybiotinyl-L-lysyl-[protein] + ADP + phosphate + H(+)</text>
        <dbReference type="Rhea" id="RHEA:13501"/>
        <dbReference type="Rhea" id="RHEA-COMP:10505"/>
        <dbReference type="Rhea" id="RHEA-COMP:10506"/>
        <dbReference type="ChEBI" id="CHEBI:15378"/>
        <dbReference type="ChEBI" id="CHEBI:17544"/>
        <dbReference type="ChEBI" id="CHEBI:30616"/>
        <dbReference type="ChEBI" id="CHEBI:43474"/>
        <dbReference type="ChEBI" id="CHEBI:83144"/>
        <dbReference type="ChEBI" id="CHEBI:83145"/>
        <dbReference type="ChEBI" id="CHEBI:456216"/>
        <dbReference type="EC" id="6.3.4.14"/>
    </reaction>
</comment>
<dbReference type="GO" id="GO:2001295">
    <property type="term" value="P:malonyl-CoA biosynthetic process"/>
    <property type="evidence" value="ECO:0007669"/>
    <property type="project" value="UniProtKB-UniPathway"/>
</dbReference>
<comment type="function">
    <text evidence="1 13">This protein is a component of the acetyl coenzyme A carboxylase complex; first, biotin carboxylase catalyzes the carboxylation of the carrier protein and then the transcarboxylase transfers the carboxyl group to form malonyl-CoA.</text>
</comment>
<dbReference type="InterPro" id="IPR011764">
    <property type="entry name" value="Biotin_carboxylation_dom"/>
</dbReference>
<keyword evidence="9" id="KW-0460">Magnesium</keyword>
<dbReference type="PROSITE" id="PS00866">
    <property type="entry name" value="CPSASE_1"/>
    <property type="match status" value="1"/>
</dbReference>
<feature type="domain" description="Biotin carboxylation" evidence="15">
    <location>
        <begin position="1"/>
        <end position="446"/>
    </location>
</feature>
<dbReference type="KEGG" id="erl:AOC36_10540"/>
<dbReference type="GO" id="GO:0004075">
    <property type="term" value="F:biotin carboxylase activity"/>
    <property type="evidence" value="ECO:0007669"/>
    <property type="project" value="UniProtKB-EC"/>
</dbReference>
<dbReference type="InterPro" id="IPR005482">
    <property type="entry name" value="Biotin_COase_C"/>
</dbReference>
<dbReference type="NCBIfam" id="TIGR00514">
    <property type="entry name" value="accC"/>
    <property type="match status" value="1"/>
</dbReference>
<dbReference type="PROSITE" id="PS00867">
    <property type="entry name" value="CPSASE_2"/>
    <property type="match status" value="1"/>
</dbReference>
<evidence type="ECO:0000259" key="15">
    <source>
        <dbReference type="PROSITE" id="PS50979"/>
    </source>
</evidence>
<feature type="domain" description="ATP-grasp" evidence="14">
    <location>
        <begin position="120"/>
        <end position="317"/>
    </location>
</feature>
<organism evidence="16 17">
    <name type="scientific">Erysipelothrix larvae</name>
    <dbReference type="NCBI Taxonomy" id="1514105"/>
    <lineage>
        <taxon>Bacteria</taxon>
        <taxon>Bacillati</taxon>
        <taxon>Bacillota</taxon>
        <taxon>Erysipelotrichia</taxon>
        <taxon>Erysipelotrichales</taxon>
        <taxon>Erysipelotrichaceae</taxon>
        <taxon>Erysipelothrix</taxon>
    </lineage>
</organism>
<evidence type="ECO:0000313" key="17">
    <source>
        <dbReference type="Proteomes" id="UP000063781"/>
    </source>
</evidence>
<dbReference type="InterPro" id="IPR011054">
    <property type="entry name" value="Rudment_hybrid_motif"/>
</dbReference>
<dbReference type="InterPro" id="IPR011761">
    <property type="entry name" value="ATP-grasp"/>
</dbReference>
<evidence type="ECO:0000256" key="6">
    <source>
        <dbReference type="ARBA" id="ARBA00022723"/>
    </source>
</evidence>
<dbReference type="FunFam" id="3.30.1490.20:FF:000018">
    <property type="entry name" value="Biotin carboxylase"/>
    <property type="match status" value="1"/>
</dbReference>
<dbReference type="EC" id="6.3.4.14" evidence="4 13"/>
<dbReference type="Proteomes" id="UP000063781">
    <property type="component" value="Chromosome"/>
</dbReference>
<evidence type="ECO:0000313" key="16">
    <source>
        <dbReference type="EMBL" id="AMC94392.1"/>
    </source>
</evidence>
<dbReference type="InterPro" id="IPR005481">
    <property type="entry name" value="BC-like_N"/>
</dbReference>
<evidence type="ECO:0000256" key="4">
    <source>
        <dbReference type="ARBA" id="ARBA00013263"/>
    </source>
</evidence>
<reference evidence="16 17" key="1">
    <citation type="submission" date="2015-10" db="EMBL/GenBank/DDBJ databases">
        <title>Erysipelothrix larvae sp. LV19 isolated from the larval gut of the rhinoceros beetle, Trypoxylus dichotomus.</title>
        <authorList>
            <person name="Lim S."/>
            <person name="Kim B.-C."/>
        </authorList>
    </citation>
    <scope>NUCLEOTIDE SEQUENCE [LARGE SCALE GENOMIC DNA]</scope>
    <source>
        <strain evidence="16 17">LV19</strain>
    </source>
</reference>
<keyword evidence="17" id="KW-1185">Reference proteome</keyword>
<keyword evidence="13" id="KW-0443">Lipid metabolism</keyword>
<sequence length="450" mass="50428">MIQKVLIANRGEIAVRIIRALRELNIKSVAVYATVDKDSLHVMLADEAVCIGDHKLSNSYLNQNAILQAAVNTHVQAIHPGYGFLSENAQFAKACKQLNIKFIGPSHELIEIMGDKQSARETMRKAGVPIVPGSDGLVDTLEDAYYESSKIGYPVLIKATAGGGGKGMRVCHTQNDLKDAYNQARREARNAFGDDSVYLEKYVANPRHIEVQILGDSHGNAIHLFERECSVQRNNQKMIEEAPVQNLSTQTKEKLYAVSLKAAKAIRYESCGTLEFIMDTDERFYFIEMNTRIQVEHPITEAITGIDIIKEQIHIAEGKKLSFMQSHIKALGHAIEVRVNAEDPYDGFKPQSGRIQGIHFPGGNGVRIDSYVYQGYAIPPFYDSMIAKVIVHAFNRDDAIEKAIRCMEEMDVEGITTNQEFQLEILLNEAFLDNKYDTSLVRHVLETRVK</sequence>
<dbReference type="Pfam" id="PF00289">
    <property type="entry name" value="Biotin_carb_N"/>
    <property type="match status" value="1"/>
</dbReference>
<dbReference type="SMART" id="SM00878">
    <property type="entry name" value="Biotin_carb_C"/>
    <property type="match status" value="1"/>
</dbReference>
<dbReference type="STRING" id="1514105.AOC36_10540"/>
<evidence type="ECO:0000256" key="2">
    <source>
        <dbReference type="ARBA" id="ARBA00004956"/>
    </source>
</evidence>
<dbReference type="PANTHER" id="PTHR48095">
    <property type="entry name" value="PYRUVATE CARBOXYLASE SUBUNIT A"/>
    <property type="match status" value="1"/>
</dbReference>
<accession>A0A0X8H1I6</accession>
<keyword evidence="13" id="KW-0275">Fatty acid biosynthesis</keyword>
<dbReference type="GO" id="GO:0046872">
    <property type="term" value="F:metal ion binding"/>
    <property type="evidence" value="ECO:0007669"/>
    <property type="project" value="UniProtKB-KW"/>
</dbReference>
<keyword evidence="6" id="KW-0479">Metal-binding</keyword>
<evidence type="ECO:0000256" key="10">
    <source>
        <dbReference type="ARBA" id="ARBA00023267"/>
    </source>
</evidence>
<dbReference type="GO" id="GO:0005524">
    <property type="term" value="F:ATP binding"/>
    <property type="evidence" value="ECO:0007669"/>
    <property type="project" value="UniProtKB-UniRule"/>
</dbReference>
<dbReference type="PANTHER" id="PTHR48095:SF2">
    <property type="entry name" value="BIOTIN CARBOXYLASE, CHLOROPLASTIC"/>
    <property type="match status" value="1"/>
</dbReference>
<evidence type="ECO:0000256" key="8">
    <source>
        <dbReference type="ARBA" id="ARBA00022840"/>
    </source>
</evidence>
<evidence type="ECO:0000256" key="5">
    <source>
        <dbReference type="ARBA" id="ARBA00022598"/>
    </source>
</evidence>
<protein>
    <recommendedName>
        <fullName evidence="4 13">Biotin carboxylase</fullName>
        <ecNumber evidence="4 13">6.3.4.14</ecNumber>
    </recommendedName>
    <alternativeName>
        <fullName evidence="13">Acetyl-coenzyme A carboxylase biotin carboxylase subunit A</fullName>
    </alternativeName>
</protein>
<evidence type="ECO:0000256" key="13">
    <source>
        <dbReference type="RuleBase" id="RU365063"/>
    </source>
</evidence>
<dbReference type="NCBIfam" id="NF006367">
    <property type="entry name" value="PRK08591.1"/>
    <property type="match status" value="1"/>
</dbReference>
<keyword evidence="8 12" id="KW-0067">ATP-binding</keyword>
<name>A0A0X8H1I6_9FIRM</name>
<keyword evidence="10 13" id="KW-0092">Biotin</keyword>
<dbReference type="InterPro" id="IPR004549">
    <property type="entry name" value="Acetyl_CoA_COase_biotin_COase"/>
</dbReference>
<dbReference type="SUPFAM" id="SSF52440">
    <property type="entry name" value="PreATP-grasp domain"/>
    <property type="match status" value="1"/>
</dbReference>
<gene>
    <name evidence="16" type="ORF">AOC36_10540</name>
</gene>
<dbReference type="OrthoDB" id="9807469at2"/>
<dbReference type="SUPFAM" id="SSF56059">
    <property type="entry name" value="Glutathione synthetase ATP-binding domain-like"/>
    <property type="match status" value="1"/>
</dbReference>
<keyword evidence="7 12" id="KW-0547">Nucleotide-binding</keyword>
<dbReference type="Gene3D" id="3.30.470.20">
    <property type="entry name" value="ATP-grasp fold, B domain"/>
    <property type="match status" value="1"/>
</dbReference>
<comment type="pathway">
    <text evidence="2 13">Lipid metabolism; malonyl-CoA biosynthesis; malonyl-CoA from acetyl-CoA: step 1/1.</text>
</comment>
<evidence type="ECO:0000259" key="14">
    <source>
        <dbReference type="PROSITE" id="PS50975"/>
    </source>
</evidence>
<dbReference type="FunFam" id="3.40.50.20:FF:000010">
    <property type="entry name" value="Propionyl-CoA carboxylase subunit alpha"/>
    <property type="match status" value="1"/>
</dbReference>
<dbReference type="InterPro" id="IPR016185">
    <property type="entry name" value="PreATP-grasp_dom_sf"/>
</dbReference>
<dbReference type="InterPro" id="IPR051602">
    <property type="entry name" value="ACC_Biotin_Carboxylase"/>
</dbReference>
<dbReference type="UniPathway" id="UPA00655">
    <property type="reaction ID" value="UER00711"/>
</dbReference>
<dbReference type="PROSITE" id="PS50979">
    <property type="entry name" value="BC"/>
    <property type="match status" value="1"/>
</dbReference>
<evidence type="ECO:0000256" key="7">
    <source>
        <dbReference type="ARBA" id="ARBA00022741"/>
    </source>
</evidence>
<keyword evidence="13" id="KW-0276">Fatty acid metabolism</keyword>
<dbReference type="SUPFAM" id="SSF51246">
    <property type="entry name" value="Rudiment single hybrid motif"/>
    <property type="match status" value="1"/>
</dbReference>
<dbReference type="PROSITE" id="PS50975">
    <property type="entry name" value="ATP_GRASP"/>
    <property type="match status" value="1"/>
</dbReference>
<evidence type="ECO:0000256" key="9">
    <source>
        <dbReference type="ARBA" id="ARBA00022842"/>
    </source>
</evidence>
<dbReference type="RefSeq" id="WP_067634078.1">
    <property type="nucleotide sequence ID" value="NZ_CP013213.1"/>
</dbReference>
<dbReference type="Pfam" id="PF02786">
    <property type="entry name" value="CPSase_L_D2"/>
    <property type="match status" value="1"/>
</dbReference>
<dbReference type="InterPro" id="IPR005479">
    <property type="entry name" value="CPAse_ATP-bd"/>
</dbReference>
<keyword evidence="5 13" id="KW-0436">Ligase</keyword>
<comment type="subunit">
    <text evidence="3 13">Acetyl-CoA carboxylase is a heterohexamer of biotin carboxyl carrier protein, biotin carboxylase and the two subunits of carboxyl transferase in a 2:2 complex.</text>
</comment>
<evidence type="ECO:0000256" key="11">
    <source>
        <dbReference type="ARBA" id="ARBA00048600"/>
    </source>
</evidence>
<dbReference type="AlphaFoldDB" id="A0A0X8H1I6"/>
<proteinExistence type="predicted"/>
<evidence type="ECO:0000256" key="12">
    <source>
        <dbReference type="PROSITE-ProRule" id="PRU00409"/>
    </source>
</evidence>